<organism evidence="7 8">
    <name type="scientific">Limobrevibacterium gyesilva</name>
    <dbReference type="NCBI Taxonomy" id="2991712"/>
    <lineage>
        <taxon>Bacteria</taxon>
        <taxon>Pseudomonadati</taxon>
        <taxon>Pseudomonadota</taxon>
        <taxon>Alphaproteobacteria</taxon>
        <taxon>Acetobacterales</taxon>
        <taxon>Acetobacteraceae</taxon>
        <taxon>Limobrevibacterium</taxon>
    </lineage>
</organism>
<dbReference type="GO" id="GO:0046677">
    <property type="term" value="P:response to antibiotic"/>
    <property type="evidence" value="ECO:0007669"/>
    <property type="project" value="TreeGrafter"/>
</dbReference>
<evidence type="ECO:0000256" key="2">
    <source>
        <dbReference type="SAM" id="SignalP"/>
    </source>
</evidence>
<dbReference type="Pfam" id="PF25917">
    <property type="entry name" value="BSH_RND"/>
    <property type="match status" value="1"/>
</dbReference>
<comment type="similarity">
    <text evidence="1">Belongs to the membrane fusion protein (MFP) (TC 8.A.1) family.</text>
</comment>
<dbReference type="InterPro" id="IPR058624">
    <property type="entry name" value="MdtA-like_HH"/>
</dbReference>
<dbReference type="Gene3D" id="2.40.50.100">
    <property type="match status" value="1"/>
</dbReference>
<sequence length="368" mass="38879">MRRLHYAAALAMCLAQPAFAQPAAAPQAAMVGTVIAAKQDVTKGLDFVGRVEAIQRVDIHARVTGFLEAVLFTEGSTVKEGDKLYQIERPPFEAAVLQARGNLVQAQAQYANATLERQRAEELVKTSAVSVAIRDQRVAAEQSAQGQVIVAEAALQTATINLGYTAITAPITGKIGRTLVTKGNVVGPDSGTLAQIVSEDPMYVTFPVSNREFLRMRQAGGQVDVNAIEAVIRFADGSTYDQRGRITFVNVSVDKATDTLLVRASVPNPTGVLVDGEFVRVLVQGDKPEQMVVVPQAALIADQEGIYVFIVEGGKAVVRRIRTGGETGRDVIVNDGLKGGEQVVVQGLQSLRPGAAVIATPLAPAAGG</sequence>
<dbReference type="NCBIfam" id="TIGR01730">
    <property type="entry name" value="RND_mfp"/>
    <property type="match status" value="1"/>
</dbReference>
<keyword evidence="2" id="KW-0732">Signal</keyword>
<dbReference type="SUPFAM" id="SSF111369">
    <property type="entry name" value="HlyD-like secretion proteins"/>
    <property type="match status" value="1"/>
</dbReference>
<dbReference type="PANTHER" id="PTHR30158:SF3">
    <property type="entry name" value="MULTIDRUG EFFLUX PUMP SUBUNIT ACRA-RELATED"/>
    <property type="match status" value="1"/>
</dbReference>
<dbReference type="Pfam" id="PF25944">
    <property type="entry name" value="Beta-barrel_RND"/>
    <property type="match status" value="1"/>
</dbReference>
<dbReference type="EMBL" id="JAPDNT010000010">
    <property type="protein sequence ID" value="MCW3475648.1"/>
    <property type="molecule type" value="Genomic_DNA"/>
</dbReference>
<dbReference type="InterPro" id="IPR058626">
    <property type="entry name" value="MdtA-like_b-barrel"/>
</dbReference>
<gene>
    <name evidence="7" type="ORF">OL599_13770</name>
</gene>
<reference evidence="7" key="2">
    <citation type="submission" date="2022-10" db="EMBL/GenBank/DDBJ databases">
        <authorList>
            <person name="Trinh H.N."/>
        </authorList>
    </citation>
    <scope>NUCLEOTIDE SEQUENCE</scope>
    <source>
        <strain evidence="7">RN2-1</strain>
    </source>
</reference>
<name>A0AA41YP28_9PROT</name>
<dbReference type="GO" id="GO:0030313">
    <property type="term" value="C:cell envelope"/>
    <property type="evidence" value="ECO:0007669"/>
    <property type="project" value="UniProtKB-SubCell"/>
</dbReference>
<dbReference type="GO" id="GO:0005886">
    <property type="term" value="C:plasma membrane"/>
    <property type="evidence" value="ECO:0007669"/>
    <property type="project" value="TreeGrafter"/>
</dbReference>
<evidence type="ECO:0000259" key="3">
    <source>
        <dbReference type="Pfam" id="PF25876"/>
    </source>
</evidence>
<dbReference type="RefSeq" id="WP_264714371.1">
    <property type="nucleotide sequence ID" value="NZ_JAPDNT010000010.1"/>
</dbReference>
<feature type="domain" description="Multidrug resistance protein MdtA-like beta-barrel" evidence="5">
    <location>
        <begin position="201"/>
        <end position="286"/>
    </location>
</feature>
<feature type="signal peptide" evidence="2">
    <location>
        <begin position="1"/>
        <end position="20"/>
    </location>
</feature>
<dbReference type="PANTHER" id="PTHR30158">
    <property type="entry name" value="ACRA/E-RELATED COMPONENT OF DRUG EFFLUX TRANSPORTER"/>
    <property type="match status" value="1"/>
</dbReference>
<dbReference type="InterPro" id="IPR058625">
    <property type="entry name" value="MdtA-like_BSH"/>
</dbReference>
<reference evidence="7" key="1">
    <citation type="submission" date="2022-09" db="EMBL/GenBank/DDBJ databases">
        <title>Rhodovastum sp. nov. RN2-1 isolated from soil in Seongnam, South Korea.</title>
        <authorList>
            <person name="Le N.T."/>
        </authorList>
    </citation>
    <scope>NUCLEOTIDE SEQUENCE</scope>
    <source>
        <strain evidence="7">RN2-1</strain>
    </source>
</reference>
<accession>A0AA41YP28</accession>
<dbReference type="GO" id="GO:0022857">
    <property type="term" value="F:transmembrane transporter activity"/>
    <property type="evidence" value="ECO:0007669"/>
    <property type="project" value="InterPro"/>
</dbReference>
<evidence type="ECO:0000259" key="5">
    <source>
        <dbReference type="Pfam" id="PF25944"/>
    </source>
</evidence>
<feature type="domain" description="YknX-like C-terminal permuted SH3-like" evidence="6">
    <location>
        <begin position="292"/>
        <end position="358"/>
    </location>
</feature>
<dbReference type="Pfam" id="PF25876">
    <property type="entry name" value="HH_MFP_RND"/>
    <property type="match status" value="1"/>
</dbReference>
<dbReference type="InterPro" id="IPR006143">
    <property type="entry name" value="RND_pump_MFP"/>
</dbReference>
<evidence type="ECO:0000259" key="4">
    <source>
        <dbReference type="Pfam" id="PF25917"/>
    </source>
</evidence>
<evidence type="ECO:0000313" key="8">
    <source>
        <dbReference type="Proteomes" id="UP001165679"/>
    </source>
</evidence>
<feature type="domain" description="Multidrug resistance protein MdtA-like barrel-sandwich hybrid" evidence="4">
    <location>
        <begin position="56"/>
        <end position="187"/>
    </location>
</feature>
<feature type="domain" description="Multidrug resistance protein MdtA-like alpha-helical hairpin" evidence="3">
    <location>
        <begin position="97"/>
        <end position="165"/>
    </location>
</feature>
<feature type="chain" id="PRO_5041265225" evidence="2">
    <location>
        <begin position="21"/>
        <end position="368"/>
    </location>
</feature>
<comment type="caution">
    <text evidence="7">The sequence shown here is derived from an EMBL/GenBank/DDBJ whole genome shotgun (WGS) entry which is preliminary data.</text>
</comment>
<dbReference type="Gene3D" id="2.40.420.20">
    <property type="match status" value="1"/>
</dbReference>
<evidence type="ECO:0000313" key="7">
    <source>
        <dbReference type="EMBL" id="MCW3475648.1"/>
    </source>
</evidence>
<dbReference type="Proteomes" id="UP001165679">
    <property type="component" value="Unassembled WGS sequence"/>
</dbReference>
<dbReference type="Gene3D" id="2.40.30.170">
    <property type="match status" value="1"/>
</dbReference>
<dbReference type="Gene3D" id="1.10.287.470">
    <property type="entry name" value="Helix hairpin bin"/>
    <property type="match status" value="1"/>
</dbReference>
<dbReference type="AlphaFoldDB" id="A0AA41YP28"/>
<dbReference type="Pfam" id="PF25989">
    <property type="entry name" value="YknX_C"/>
    <property type="match status" value="1"/>
</dbReference>
<evidence type="ECO:0000259" key="6">
    <source>
        <dbReference type="Pfam" id="PF25989"/>
    </source>
</evidence>
<evidence type="ECO:0000256" key="1">
    <source>
        <dbReference type="ARBA" id="ARBA00009477"/>
    </source>
</evidence>
<dbReference type="InterPro" id="IPR058637">
    <property type="entry name" value="YknX-like_C"/>
</dbReference>
<protein>
    <submittedName>
        <fullName evidence="7">Efflux RND transporter periplasmic adaptor subunit</fullName>
    </submittedName>
</protein>
<proteinExistence type="inferred from homology"/>
<keyword evidence="8" id="KW-1185">Reference proteome</keyword>